<keyword evidence="3" id="KW-1185">Reference proteome</keyword>
<feature type="region of interest" description="Disordered" evidence="1">
    <location>
        <begin position="76"/>
        <end position="102"/>
    </location>
</feature>
<comment type="caution">
    <text evidence="2">The sequence shown here is derived from an EMBL/GenBank/DDBJ whole genome shotgun (WGS) entry which is preliminary data.</text>
</comment>
<dbReference type="EMBL" id="SRRU01000003">
    <property type="protein sequence ID" value="TGN84649.1"/>
    <property type="molecule type" value="Genomic_DNA"/>
</dbReference>
<dbReference type="Proteomes" id="UP000298513">
    <property type="component" value="Unassembled WGS sequence"/>
</dbReference>
<evidence type="ECO:0000313" key="2">
    <source>
        <dbReference type="EMBL" id="TGN84649.1"/>
    </source>
</evidence>
<sequence>MPQHNPHTVPDEPGVFVPVEVEGWQHGYDAGISSPPNVPRTPLVRNPDYGDAWAEGAVSGNRDGRTEGWRWAYFHGDARPDPQGAGGPYEPRDSGEDAPGYGQEYGGTFAQSWACLGELPLSVVLAQFAPGGRGGDGLTGRLLARACADKGVTALYLPVSLLSSGAAEEGTGDPLNDAGYWHGTVQESLDEAAPEAIAYVTVRQIRYAALLRYQHAAEHNFFDLLPVDSLLPPNRLEGL</sequence>
<organism evidence="2 3">
    <name type="scientific">Streptomyces griseoluteus</name>
    <dbReference type="NCBI Taxonomy" id="29306"/>
    <lineage>
        <taxon>Bacteria</taxon>
        <taxon>Bacillati</taxon>
        <taxon>Actinomycetota</taxon>
        <taxon>Actinomycetes</taxon>
        <taxon>Kitasatosporales</taxon>
        <taxon>Streptomycetaceae</taxon>
        <taxon>Streptomyces</taxon>
    </lineage>
</organism>
<reference evidence="2 3" key="1">
    <citation type="submission" date="2019-04" db="EMBL/GenBank/DDBJ databases">
        <title>Streptomyces sp. nov. Bv016 isolated from bark of Buahinia variegata.</title>
        <authorList>
            <person name="Kanchanasin P."/>
            <person name="Tanasupawat S."/>
            <person name="Yuki M."/>
            <person name="Kudo T."/>
        </authorList>
    </citation>
    <scope>NUCLEOTIDE SEQUENCE [LARGE SCALE GENOMIC DNA]</scope>
    <source>
        <strain evidence="2 3">JCM 4765</strain>
    </source>
</reference>
<evidence type="ECO:0000256" key="1">
    <source>
        <dbReference type="SAM" id="MobiDB-lite"/>
    </source>
</evidence>
<dbReference type="RefSeq" id="WP_135790872.1">
    <property type="nucleotide sequence ID" value="NZ_BNBQ01000003.1"/>
</dbReference>
<accession>A0A4Z1DKG7</accession>
<proteinExistence type="predicted"/>
<name>A0A4Z1DKG7_STRGP</name>
<gene>
    <name evidence="2" type="ORF">E5082_09695</name>
</gene>
<dbReference type="GeneID" id="91530192"/>
<dbReference type="AlphaFoldDB" id="A0A4Z1DKG7"/>
<protein>
    <submittedName>
        <fullName evidence="2">Uncharacterized protein</fullName>
    </submittedName>
</protein>
<evidence type="ECO:0000313" key="3">
    <source>
        <dbReference type="Proteomes" id="UP000298513"/>
    </source>
</evidence>